<dbReference type="PANTHER" id="PTHR11056:SF0">
    <property type="entry name" value="HOMOGENTISATE 1,2-DIOXYGENASE"/>
    <property type="match status" value="1"/>
</dbReference>
<evidence type="ECO:0000256" key="5">
    <source>
        <dbReference type="ARBA" id="ARBA00022723"/>
    </source>
</evidence>
<dbReference type="Gene3D" id="2.60.120.10">
    <property type="entry name" value="Jelly Rolls"/>
    <property type="match status" value="1"/>
</dbReference>
<dbReference type="Pfam" id="PF04209">
    <property type="entry name" value="HgmA_C"/>
    <property type="match status" value="1"/>
</dbReference>
<reference evidence="13" key="2">
    <citation type="journal article" date="2019" name="Mol. Plant Microbe Interact.">
        <title>Genome sequence resources for four phytopathogenic fungi from the Colletotrichum orbiculare species complex.</title>
        <authorList>
            <person name="Gan P."/>
            <person name="Tsushima A."/>
            <person name="Narusaka M."/>
            <person name="Narusaka Y."/>
            <person name="Takano Y."/>
            <person name="Kubo Y."/>
            <person name="Shirasu K."/>
        </authorList>
    </citation>
    <scope>GENOME REANNOTATION</scope>
    <source>
        <strain evidence="13">104-T / ATCC 96160 / CBS 514.97 / LARS 414 / MAFF 240422</strain>
    </source>
</reference>
<evidence type="ECO:0000256" key="8">
    <source>
        <dbReference type="ARBA" id="ARBA00023004"/>
    </source>
</evidence>
<dbReference type="GO" id="GO:0006570">
    <property type="term" value="P:tyrosine metabolic process"/>
    <property type="evidence" value="ECO:0007669"/>
    <property type="project" value="InterPro"/>
</dbReference>
<feature type="domain" description="Homogentisate 1,2-dioxygenase N-terminal" evidence="11">
    <location>
        <begin position="19"/>
        <end position="99"/>
    </location>
</feature>
<dbReference type="InterPro" id="IPR046451">
    <property type="entry name" value="HgmA_C"/>
</dbReference>
<sequence length="208" mass="23373">MPVTDFATKEKYQYLNGFGSSHETPRHENLQTWLYRILLSAAHTSFEPLQENGLKHGGQIHQIPNQLRWDPFDINHETDWIGGLRSIGGAGDPAMKTSLRRRRMAWEILPLLDHPGTAVADFVIFPPRRLAQEDTFRPPWYHRNTMSEFMGLICGDYDAKIGGGFRPAGASLHNVTSAYGPDAGTFERASDAELKPQKIGDGSMAFMF</sequence>
<dbReference type="GO" id="GO:0004411">
    <property type="term" value="F:homogentisate 1,2-dioxygenase activity"/>
    <property type="evidence" value="ECO:0007669"/>
    <property type="project" value="UniProtKB-EC"/>
</dbReference>
<proteinExistence type="inferred from homology"/>
<gene>
    <name evidence="12" type="primary">hmgA-2</name>
    <name evidence="12" type="ORF">Cob_v009084</name>
</gene>
<comment type="caution">
    <text evidence="12">The sequence shown here is derived from an EMBL/GenBank/DDBJ whole genome shotgun (WGS) entry which is preliminary data.</text>
</comment>
<evidence type="ECO:0000256" key="9">
    <source>
        <dbReference type="PIRSR" id="PIRSR605708-2"/>
    </source>
</evidence>
<evidence type="ECO:0000256" key="2">
    <source>
        <dbReference type="ARBA" id="ARBA00004704"/>
    </source>
</evidence>
<name>N4VMH4_COLOR</name>
<keyword evidence="6" id="KW-0223">Dioxygenase</keyword>
<dbReference type="AlphaFoldDB" id="N4VMH4"/>
<dbReference type="EMBL" id="AMCV02000025">
    <property type="protein sequence ID" value="TDZ18083.1"/>
    <property type="molecule type" value="Genomic_DNA"/>
</dbReference>
<dbReference type="OrthoDB" id="1689029at2759"/>
<evidence type="ECO:0000313" key="12">
    <source>
        <dbReference type="EMBL" id="TDZ18083.1"/>
    </source>
</evidence>
<dbReference type="InterPro" id="IPR005708">
    <property type="entry name" value="Homogentis_dOase"/>
</dbReference>
<comment type="similarity">
    <text evidence="3">Belongs to the homogentisate dioxygenase family.</text>
</comment>
<dbReference type="GO" id="GO:0005737">
    <property type="term" value="C:cytoplasm"/>
    <property type="evidence" value="ECO:0007669"/>
    <property type="project" value="TreeGrafter"/>
</dbReference>
<dbReference type="STRING" id="1213857.N4VMH4"/>
<comment type="cofactor">
    <cofactor evidence="1 9">
        <name>Fe cation</name>
        <dbReference type="ChEBI" id="CHEBI:24875"/>
    </cofactor>
</comment>
<dbReference type="GO" id="GO:0006559">
    <property type="term" value="P:L-phenylalanine catabolic process"/>
    <property type="evidence" value="ECO:0007669"/>
    <property type="project" value="UniProtKB-UniPathway"/>
</dbReference>
<evidence type="ECO:0000256" key="3">
    <source>
        <dbReference type="ARBA" id="ARBA00007757"/>
    </source>
</evidence>
<dbReference type="InterPro" id="IPR011051">
    <property type="entry name" value="RmlC_Cupin_sf"/>
</dbReference>
<dbReference type="Pfam" id="PF20510">
    <property type="entry name" value="HgmA_N"/>
    <property type="match status" value="1"/>
</dbReference>
<accession>N4VMH4</accession>
<evidence type="ECO:0000259" key="11">
    <source>
        <dbReference type="Pfam" id="PF20510"/>
    </source>
</evidence>
<protein>
    <recommendedName>
        <fullName evidence="4">homogentisate 1,2-dioxygenase</fullName>
        <ecNumber evidence="4">1.13.11.5</ecNumber>
    </recommendedName>
</protein>
<keyword evidence="8 9" id="KW-0408">Iron</keyword>
<feature type="binding site" evidence="9">
    <location>
        <position position="148"/>
    </location>
    <ligand>
        <name>Fe cation</name>
        <dbReference type="ChEBI" id="CHEBI:24875"/>
    </ligand>
</feature>
<dbReference type="PANTHER" id="PTHR11056">
    <property type="entry name" value="HOMOGENTISATE 1,2-DIOXYGENASE"/>
    <property type="match status" value="1"/>
</dbReference>
<keyword evidence="7" id="KW-0560">Oxidoreductase</keyword>
<reference evidence="13" key="1">
    <citation type="journal article" date="2013" name="New Phytol.">
        <title>Comparative genomic and transcriptomic analyses reveal the hemibiotrophic stage shift of Colletotrichum fungi.</title>
        <authorList>
            <person name="Gan P."/>
            <person name="Ikeda K."/>
            <person name="Irieda H."/>
            <person name="Narusaka M."/>
            <person name="O'Connell R.J."/>
            <person name="Narusaka Y."/>
            <person name="Takano Y."/>
            <person name="Kubo Y."/>
            <person name="Shirasu K."/>
        </authorList>
    </citation>
    <scope>NUCLEOTIDE SEQUENCE [LARGE SCALE GENOMIC DNA]</scope>
    <source>
        <strain evidence="13">104-T / ATCC 96160 / CBS 514.97 / LARS 414 / MAFF 240422</strain>
    </source>
</reference>
<dbReference type="HOGENOM" id="CLU_1320818_0_0_1"/>
<evidence type="ECO:0000256" key="6">
    <source>
        <dbReference type="ARBA" id="ARBA00022964"/>
    </source>
</evidence>
<comment type="pathway">
    <text evidence="2">Amino-acid degradation; L-phenylalanine degradation; acetoacetate and fumarate from L-phenylalanine: step 4/6.</text>
</comment>
<dbReference type="EC" id="1.13.11.5" evidence="4"/>
<dbReference type="eggNOG" id="KOG1417">
    <property type="taxonomic scope" value="Eukaryota"/>
</dbReference>
<dbReference type="InterPro" id="IPR014710">
    <property type="entry name" value="RmlC-like_jellyroll"/>
</dbReference>
<evidence type="ECO:0000256" key="7">
    <source>
        <dbReference type="ARBA" id="ARBA00023002"/>
    </source>
</evidence>
<keyword evidence="5 9" id="KW-0479">Metal-binding</keyword>
<evidence type="ECO:0000256" key="1">
    <source>
        <dbReference type="ARBA" id="ARBA00001962"/>
    </source>
</evidence>
<feature type="domain" description="Homogentisate 1,2-dioxygenase C-terminal" evidence="10">
    <location>
        <begin position="113"/>
        <end position="208"/>
    </location>
</feature>
<feature type="binding site" evidence="9">
    <location>
        <position position="142"/>
    </location>
    <ligand>
        <name>Fe cation</name>
        <dbReference type="ChEBI" id="CHEBI:24875"/>
    </ligand>
</feature>
<dbReference type="SUPFAM" id="SSF51182">
    <property type="entry name" value="RmlC-like cupins"/>
    <property type="match status" value="1"/>
</dbReference>
<dbReference type="Proteomes" id="UP000014480">
    <property type="component" value="Unassembled WGS sequence"/>
</dbReference>
<evidence type="ECO:0000259" key="10">
    <source>
        <dbReference type="Pfam" id="PF04209"/>
    </source>
</evidence>
<dbReference type="UniPathway" id="UPA00139">
    <property type="reaction ID" value="UER00339"/>
</dbReference>
<evidence type="ECO:0000313" key="13">
    <source>
        <dbReference type="Proteomes" id="UP000014480"/>
    </source>
</evidence>
<evidence type="ECO:0000256" key="4">
    <source>
        <dbReference type="ARBA" id="ARBA00013127"/>
    </source>
</evidence>
<dbReference type="InterPro" id="IPR046452">
    <property type="entry name" value="HgmA_N"/>
</dbReference>
<keyword evidence="13" id="KW-1185">Reference proteome</keyword>
<organism evidence="12 13">
    <name type="scientific">Colletotrichum orbiculare (strain 104-T / ATCC 96160 / CBS 514.97 / LARS 414 / MAFF 240422)</name>
    <name type="common">Cucumber anthracnose fungus</name>
    <name type="synonym">Colletotrichum lagenarium</name>
    <dbReference type="NCBI Taxonomy" id="1213857"/>
    <lineage>
        <taxon>Eukaryota</taxon>
        <taxon>Fungi</taxon>
        <taxon>Dikarya</taxon>
        <taxon>Ascomycota</taxon>
        <taxon>Pezizomycotina</taxon>
        <taxon>Sordariomycetes</taxon>
        <taxon>Hypocreomycetidae</taxon>
        <taxon>Glomerellales</taxon>
        <taxon>Glomerellaceae</taxon>
        <taxon>Colletotrichum</taxon>
        <taxon>Colletotrichum orbiculare species complex</taxon>
    </lineage>
</organism>
<dbReference type="GO" id="GO:0046872">
    <property type="term" value="F:metal ion binding"/>
    <property type="evidence" value="ECO:0007669"/>
    <property type="project" value="UniProtKB-KW"/>
</dbReference>
<feature type="binding site" evidence="9">
    <location>
        <position position="157"/>
    </location>
    <ligand>
        <name>homogentisate</name>
        <dbReference type="ChEBI" id="CHEBI:16169"/>
    </ligand>
</feature>